<dbReference type="InterPro" id="IPR036942">
    <property type="entry name" value="Beta-barrel_TonB_sf"/>
</dbReference>
<evidence type="ECO:0000256" key="1">
    <source>
        <dbReference type="ARBA" id="ARBA00004442"/>
    </source>
</evidence>
<dbReference type="InterPro" id="IPR037066">
    <property type="entry name" value="Plug_dom_sf"/>
</dbReference>
<gene>
    <name evidence="5" type="ORF">CLW00_102191</name>
</gene>
<dbReference type="GO" id="GO:0009279">
    <property type="term" value="C:cell outer membrane"/>
    <property type="evidence" value="ECO:0007669"/>
    <property type="project" value="UniProtKB-SubCell"/>
</dbReference>
<dbReference type="Gene3D" id="2.170.130.10">
    <property type="entry name" value="TonB-dependent receptor, plug domain"/>
    <property type="match status" value="1"/>
</dbReference>
<evidence type="ECO:0000313" key="5">
    <source>
        <dbReference type="EMBL" id="PRY89715.1"/>
    </source>
</evidence>
<organism evidence="5 6">
    <name type="scientific">Mongoliibacter ruber</name>
    <dbReference type="NCBI Taxonomy" id="1750599"/>
    <lineage>
        <taxon>Bacteria</taxon>
        <taxon>Pseudomonadati</taxon>
        <taxon>Bacteroidota</taxon>
        <taxon>Cytophagia</taxon>
        <taxon>Cytophagales</taxon>
        <taxon>Cyclobacteriaceae</taxon>
        <taxon>Mongoliibacter</taxon>
    </lineage>
</organism>
<dbReference type="Proteomes" id="UP000238157">
    <property type="component" value="Unassembled WGS sequence"/>
</dbReference>
<dbReference type="Pfam" id="PF14905">
    <property type="entry name" value="OMP_b-brl_3"/>
    <property type="match status" value="1"/>
</dbReference>
<dbReference type="EMBL" id="PVTR01000002">
    <property type="protein sequence ID" value="PRY89715.1"/>
    <property type="molecule type" value="Genomic_DNA"/>
</dbReference>
<dbReference type="Gene3D" id="2.40.170.20">
    <property type="entry name" value="TonB-dependent receptor, beta-barrel domain"/>
    <property type="match status" value="1"/>
</dbReference>
<dbReference type="SUPFAM" id="SSF56935">
    <property type="entry name" value="Porins"/>
    <property type="match status" value="1"/>
</dbReference>
<protein>
    <submittedName>
        <fullName evidence="5">Outer membrane receptor protein involved in Fe transport</fullName>
    </submittedName>
</protein>
<evidence type="ECO:0000259" key="4">
    <source>
        <dbReference type="Pfam" id="PF14905"/>
    </source>
</evidence>
<sequence>MSWHNDMNTKPTIMKTSTQIFAALFFFFLGMSNLAAKDISIITGQVTDEKGEALPFANVAIFEAGTEKLLTGTVSDENGKFSIETSRTGQVQLVISSIGFETFRSDAFEIQSGTNRDFGQLKVTEEASNLSEVTVRATRPEIIIEADKTTVNVEGTVMAEGNTALDVIARSPGIFVDQDNNIVLNGRSGVTVMINDRQTYMSASDLANFLRSMPAENIKSIEIINSPTSRFDAEGAAGIVNIKLKKNNIDGVFGNVSAGGMYNGMYSPNTGLSLNIKKGKWTNTASFNYNQFNFQNELNINREFQLDEGISRFEQESPITTHNESMFLQAGSDYEINDKHSVGMSLQASKYNGKDIGNSLTRITNPGTEDLLFIKSDNESFTHNNRLFGNFHYVGLLDTLGTRLSADIDFTKMVQDSEALLTNSNWVNDNQDQSNLDFIKTMNDMDYRIFTAKVDFVKPFGKGRVLETGLKGSWVTSDNNLDLSRAVEEGPFINDPNSNKFIYEENVLAAYASYKSSFSEKVSFQAGLRGEYSDITGTSVTLDQVNKQNYFDLFPSLFLSHKVSKDYQINYNANRRISRPNYRLLNPFVFYIDPLTTEQGNPHLRPQYAHNFEMNHVLKGAYQFTLGYALTNDVFQQIFTQDEETRMTTTFTDNLDRSQNWNFRAMIPVEIRPWWNTSNMLQVTHSQWKSMIGDALLDVAQTNLTLRTQHTFNLPHGFRAELMGMYVGPAQYGQATIKGFGWVDLGITKPLMKEKLTLTVNGTDLFRSQIINADVQFDKINTQFRQYRNTQGVRITLRYKFAQGESFRVANRSGSTEERSRLD</sequence>
<proteinExistence type="predicted"/>
<keyword evidence="5" id="KW-0675">Receptor</keyword>
<dbReference type="InterPro" id="IPR008969">
    <property type="entry name" value="CarboxyPept-like_regulatory"/>
</dbReference>
<dbReference type="PANTHER" id="PTHR40980:SF4">
    <property type="entry name" value="TONB-DEPENDENT RECEPTOR-LIKE BETA-BARREL DOMAIN-CONTAINING PROTEIN"/>
    <property type="match status" value="1"/>
</dbReference>
<evidence type="ECO:0000256" key="2">
    <source>
        <dbReference type="ARBA" id="ARBA00023136"/>
    </source>
</evidence>
<keyword evidence="2" id="KW-0472">Membrane</keyword>
<keyword evidence="6" id="KW-1185">Reference proteome</keyword>
<dbReference type="Gene3D" id="2.60.40.1120">
    <property type="entry name" value="Carboxypeptidase-like, regulatory domain"/>
    <property type="match status" value="1"/>
</dbReference>
<dbReference type="AlphaFoldDB" id="A0A2T0WSR1"/>
<evidence type="ECO:0000256" key="3">
    <source>
        <dbReference type="ARBA" id="ARBA00023237"/>
    </source>
</evidence>
<dbReference type="Pfam" id="PF13715">
    <property type="entry name" value="CarbopepD_reg_2"/>
    <property type="match status" value="1"/>
</dbReference>
<name>A0A2T0WSR1_9BACT</name>
<feature type="domain" description="Outer membrane protein beta-barrel" evidence="4">
    <location>
        <begin position="397"/>
        <end position="799"/>
    </location>
</feature>
<accession>A0A2T0WSR1</accession>
<evidence type="ECO:0000313" key="6">
    <source>
        <dbReference type="Proteomes" id="UP000238157"/>
    </source>
</evidence>
<comment type="caution">
    <text evidence="5">The sequence shown here is derived from an EMBL/GenBank/DDBJ whole genome shotgun (WGS) entry which is preliminary data.</text>
</comment>
<keyword evidence="3" id="KW-0998">Cell outer membrane</keyword>
<dbReference type="PANTHER" id="PTHR40980">
    <property type="entry name" value="PLUG DOMAIN-CONTAINING PROTEIN"/>
    <property type="match status" value="1"/>
</dbReference>
<reference evidence="5 6" key="1">
    <citation type="submission" date="2018-03" db="EMBL/GenBank/DDBJ databases">
        <title>Genomic Encyclopedia of Archaeal and Bacterial Type Strains, Phase II (KMG-II): from individual species to whole genera.</title>
        <authorList>
            <person name="Goeker M."/>
        </authorList>
    </citation>
    <scope>NUCLEOTIDE SEQUENCE [LARGE SCALE GENOMIC DNA]</scope>
    <source>
        <strain evidence="5 6">DSM 27929</strain>
    </source>
</reference>
<dbReference type="SUPFAM" id="SSF49464">
    <property type="entry name" value="Carboxypeptidase regulatory domain-like"/>
    <property type="match status" value="1"/>
</dbReference>
<comment type="subcellular location">
    <subcellularLocation>
        <location evidence="1">Cell outer membrane</location>
    </subcellularLocation>
</comment>
<dbReference type="InterPro" id="IPR041700">
    <property type="entry name" value="OMP_b-brl_3"/>
</dbReference>